<organism evidence="7 8">
    <name type="scientific">Hydrocarboniphaga daqingensis</name>
    <dbReference type="NCBI Taxonomy" id="490188"/>
    <lineage>
        <taxon>Bacteria</taxon>
        <taxon>Pseudomonadati</taxon>
        <taxon>Pseudomonadota</taxon>
        <taxon>Gammaproteobacteria</taxon>
        <taxon>Nevskiales</taxon>
        <taxon>Nevskiaceae</taxon>
        <taxon>Hydrocarboniphaga</taxon>
    </lineage>
</organism>
<accession>A0A1M5PA62</accession>
<dbReference type="AlphaFoldDB" id="A0A1M5PA62"/>
<reference evidence="7 8" key="1">
    <citation type="submission" date="2016-11" db="EMBL/GenBank/DDBJ databases">
        <authorList>
            <person name="Jaros S."/>
            <person name="Januszkiewicz K."/>
            <person name="Wedrychowicz H."/>
        </authorList>
    </citation>
    <scope>NUCLEOTIDE SEQUENCE [LARGE SCALE GENOMIC DNA]</scope>
    <source>
        <strain evidence="7 8">CGMCC 1.7049</strain>
    </source>
</reference>
<feature type="transmembrane region" description="Helical" evidence="6">
    <location>
        <begin position="308"/>
        <end position="325"/>
    </location>
</feature>
<feature type="transmembrane region" description="Helical" evidence="6">
    <location>
        <begin position="191"/>
        <end position="213"/>
    </location>
</feature>
<keyword evidence="8" id="KW-1185">Reference proteome</keyword>
<feature type="transmembrane region" description="Helical" evidence="6">
    <location>
        <begin position="220"/>
        <end position="242"/>
    </location>
</feature>
<evidence type="ECO:0000313" key="8">
    <source>
        <dbReference type="Proteomes" id="UP000199758"/>
    </source>
</evidence>
<dbReference type="GO" id="GO:0016020">
    <property type="term" value="C:membrane"/>
    <property type="evidence" value="ECO:0007669"/>
    <property type="project" value="UniProtKB-SubCell"/>
</dbReference>
<comment type="similarity">
    <text evidence="2">Belongs to the autoinducer-2 exporter (AI-2E) (TC 2.A.86) family.</text>
</comment>
<evidence type="ECO:0000313" key="7">
    <source>
        <dbReference type="EMBL" id="SHG98721.1"/>
    </source>
</evidence>
<feature type="transmembrane region" description="Helical" evidence="6">
    <location>
        <begin position="140"/>
        <end position="157"/>
    </location>
</feature>
<keyword evidence="4 6" id="KW-1133">Transmembrane helix</keyword>
<keyword evidence="3 6" id="KW-0812">Transmembrane</keyword>
<proteinExistence type="inferred from homology"/>
<evidence type="ECO:0000256" key="3">
    <source>
        <dbReference type="ARBA" id="ARBA00022692"/>
    </source>
</evidence>
<gene>
    <name evidence="7" type="ORF">SAMN04488068_2120</name>
</gene>
<keyword evidence="5 6" id="KW-0472">Membrane</keyword>
<feature type="transmembrane region" description="Helical" evidence="6">
    <location>
        <begin position="254"/>
        <end position="275"/>
    </location>
</feature>
<dbReference type="InterPro" id="IPR002549">
    <property type="entry name" value="AI-2E-like"/>
</dbReference>
<evidence type="ECO:0000256" key="2">
    <source>
        <dbReference type="ARBA" id="ARBA00009773"/>
    </source>
</evidence>
<dbReference type="PANTHER" id="PTHR21716">
    <property type="entry name" value="TRANSMEMBRANE PROTEIN"/>
    <property type="match status" value="1"/>
</dbReference>
<dbReference type="EMBL" id="FQWZ01000004">
    <property type="protein sequence ID" value="SHG98721.1"/>
    <property type="molecule type" value="Genomic_DNA"/>
</dbReference>
<dbReference type="Pfam" id="PF01594">
    <property type="entry name" value="AI-2E_transport"/>
    <property type="match status" value="1"/>
</dbReference>
<evidence type="ECO:0000256" key="5">
    <source>
        <dbReference type="ARBA" id="ARBA00023136"/>
    </source>
</evidence>
<dbReference type="PANTHER" id="PTHR21716:SF4">
    <property type="entry name" value="TRANSMEMBRANE PROTEIN 245"/>
    <property type="match status" value="1"/>
</dbReference>
<comment type="subcellular location">
    <subcellularLocation>
        <location evidence="1">Membrane</location>
        <topology evidence="1">Multi-pass membrane protein</topology>
    </subcellularLocation>
</comment>
<protein>
    <submittedName>
        <fullName evidence="7">Predicted PurR-regulated permease PerM</fullName>
    </submittedName>
</protein>
<dbReference type="STRING" id="490188.SAMN04488068_2120"/>
<sequence>MLMLMTAIGVALCYAMTAPFLAPLALALALAVLFAPLQARLERRLGGPGVAALLAVALIAIIVVVPVTFVTQNLITQFARGAALIEARIDSGQWQRSIEGQPRLMALAARIQQHVDLPGASRALTTWIGASAGPLVRSSALQLIGFCLTFYLLFFFLRDRRQVLLSLRRLAPLSGVEMTRLFDRVDDTIHATVYGTLAVSAAQGLLGGLMFWWLGLPAPLLWGVVMGLLAIVPVLGAFVVWLPAVAFLIVDDQLGKAAILALWGMLVVGTVDNLLRPLLVGRRLHLHTVLAFISLVGGLMLFGPSGLILGPVVLSVTCVLLETWVQRNADRRGD</sequence>
<dbReference type="Proteomes" id="UP000199758">
    <property type="component" value="Unassembled WGS sequence"/>
</dbReference>
<evidence type="ECO:0000256" key="6">
    <source>
        <dbReference type="SAM" id="Phobius"/>
    </source>
</evidence>
<evidence type="ECO:0000256" key="1">
    <source>
        <dbReference type="ARBA" id="ARBA00004141"/>
    </source>
</evidence>
<feature type="transmembrane region" description="Helical" evidence="6">
    <location>
        <begin position="51"/>
        <end position="70"/>
    </location>
</feature>
<name>A0A1M5PA62_9GAMM</name>
<evidence type="ECO:0000256" key="4">
    <source>
        <dbReference type="ARBA" id="ARBA00022989"/>
    </source>
</evidence>